<protein>
    <submittedName>
        <fullName evidence="5">Nucleotidyltransferase</fullName>
    </submittedName>
</protein>
<evidence type="ECO:0000313" key="5">
    <source>
        <dbReference type="EMBL" id="GFE64773.1"/>
    </source>
</evidence>
<accession>A0A6N6JEJ3</accession>
<keyword evidence="2" id="KW-0548">Nucleotidyltransferase</keyword>
<proteinExistence type="predicted"/>
<comment type="caution">
    <text evidence="5">The sequence shown here is derived from an EMBL/GenBank/DDBJ whole genome shotgun (WGS) entry which is preliminary data.</text>
</comment>
<dbReference type="InterPro" id="IPR025877">
    <property type="entry name" value="MobA-like_NTP_Trfase"/>
</dbReference>
<evidence type="ECO:0000256" key="2">
    <source>
        <dbReference type="ARBA" id="ARBA00022695"/>
    </source>
</evidence>
<keyword evidence="3" id="KW-0460">Magnesium</keyword>
<evidence type="ECO:0000313" key="6">
    <source>
        <dbReference type="Proteomes" id="UP000436822"/>
    </source>
</evidence>
<dbReference type="InterPro" id="IPR029044">
    <property type="entry name" value="Nucleotide-diphossugar_trans"/>
</dbReference>
<evidence type="ECO:0000256" key="1">
    <source>
        <dbReference type="ARBA" id="ARBA00022679"/>
    </source>
</evidence>
<dbReference type="Gene3D" id="3.90.550.10">
    <property type="entry name" value="Spore Coat Polysaccharide Biosynthesis Protein SpsA, Chain A"/>
    <property type="match status" value="1"/>
</dbReference>
<dbReference type="PANTHER" id="PTHR43584">
    <property type="entry name" value="NUCLEOTIDYL TRANSFERASE"/>
    <property type="match status" value="1"/>
</dbReference>
<organism evidence="5 6">
    <name type="scientific">Litoreibacter roseus</name>
    <dbReference type="NCBI Taxonomy" id="2601869"/>
    <lineage>
        <taxon>Bacteria</taxon>
        <taxon>Pseudomonadati</taxon>
        <taxon>Pseudomonadota</taxon>
        <taxon>Alphaproteobacteria</taxon>
        <taxon>Rhodobacterales</taxon>
        <taxon>Roseobacteraceae</taxon>
        <taxon>Litoreibacter</taxon>
    </lineage>
</organism>
<dbReference type="Pfam" id="PF12804">
    <property type="entry name" value="NTP_transf_3"/>
    <property type="match status" value="1"/>
</dbReference>
<dbReference type="EMBL" id="BLJE01000002">
    <property type="protein sequence ID" value="GFE64773.1"/>
    <property type="molecule type" value="Genomic_DNA"/>
</dbReference>
<reference evidence="5 6" key="1">
    <citation type="submission" date="2019-12" db="EMBL/GenBank/DDBJ databases">
        <title>Litoreibacter badius sp. nov., a novel bacteriochlorophyll a-containing bacterium in the genus Litoreibacter.</title>
        <authorList>
            <person name="Kanamuro M."/>
            <person name="Takabe Y."/>
            <person name="Mori K."/>
            <person name="Takaichi S."/>
            <person name="Hanada S."/>
        </authorList>
    </citation>
    <scope>NUCLEOTIDE SEQUENCE [LARGE SCALE GENOMIC DNA]</scope>
    <source>
        <strain evidence="5 6">K6</strain>
    </source>
</reference>
<gene>
    <name evidence="5" type="ORF">KIN_18470</name>
</gene>
<dbReference type="Proteomes" id="UP000436822">
    <property type="component" value="Unassembled WGS sequence"/>
</dbReference>
<dbReference type="InterPro" id="IPR050065">
    <property type="entry name" value="GlmU-like"/>
</dbReference>
<evidence type="ECO:0000259" key="4">
    <source>
        <dbReference type="Pfam" id="PF12804"/>
    </source>
</evidence>
<dbReference type="GO" id="GO:0016779">
    <property type="term" value="F:nucleotidyltransferase activity"/>
    <property type="evidence" value="ECO:0007669"/>
    <property type="project" value="UniProtKB-KW"/>
</dbReference>
<feature type="domain" description="MobA-like NTP transferase" evidence="4">
    <location>
        <begin position="2"/>
        <end position="123"/>
    </location>
</feature>
<keyword evidence="1 5" id="KW-0808">Transferase</keyword>
<dbReference type="PANTHER" id="PTHR43584:SF8">
    <property type="entry name" value="N-ACETYLMURAMATE ALPHA-1-PHOSPHATE URIDYLYLTRANSFERASE"/>
    <property type="match status" value="1"/>
</dbReference>
<dbReference type="SUPFAM" id="SSF53448">
    <property type="entry name" value="Nucleotide-diphospho-sugar transferases"/>
    <property type="match status" value="1"/>
</dbReference>
<dbReference type="CDD" id="cd06422">
    <property type="entry name" value="NTP_transferase_like_1"/>
    <property type="match status" value="1"/>
</dbReference>
<keyword evidence="6" id="KW-1185">Reference proteome</keyword>
<name>A0A6N6JEJ3_9RHOB</name>
<dbReference type="AlphaFoldDB" id="A0A6N6JEJ3"/>
<sequence>MIFAAGFGTRMGHLTKNTPKSMIEVAGRPLLEHAISPAEDLGLNIVVNAHYHAAKVEAYLRGRTIKIVVEEPEILDTGGGLKNALPHLPGEAAFAMNSDAAWAGPNPLKILADAWRPSKMDALLLLVPLERTVGYTRPGSFETDPTGRLIKSSRGDVYTGAQIVKTAAFADMPNGAFSFWKLWNIWLERRTAYGVIYPGMWADVGTPDGIGLAEDMLSYV</sequence>
<evidence type="ECO:0000256" key="3">
    <source>
        <dbReference type="ARBA" id="ARBA00022842"/>
    </source>
</evidence>